<sequence>MSSPRIRLRHHSNVELQRILEVASTGSNKRKKTKVPGSDMGMVAAPILQSPQQLHMPLPFSYTNILLGRNQNLQFTQHLQSTCLNPSLTTTPTLNMQGLGMHFDGRNTDAPTEVGSSITLSNLKDAPIQMMYSEIQDLLKNMYNTRSKAEG</sequence>
<dbReference type="Proteomes" id="UP000594638">
    <property type="component" value="Unassembled WGS sequence"/>
</dbReference>
<evidence type="ECO:0000313" key="2">
    <source>
        <dbReference type="Proteomes" id="UP000594638"/>
    </source>
</evidence>
<comment type="caution">
    <text evidence="1">The sequence shown here is derived from an EMBL/GenBank/DDBJ whole genome shotgun (WGS) entry which is preliminary data.</text>
</comment>
<name>A0A8S0SXZ5_OLEEU</name>
<accession>A0A8S0SXZ5</accession>
<dbReference type="Gramene" id="OE9A082832T1">
    <property type="protein sequence ID" value="OE9A082832C1"/>
    <property type="gene ID" value="OE9A082832"/>
</dbReference>
<gene>
    <name evidence="1" type="ORF">OLEA9_A082832</name>
</gene>
<dbReference type="EMBL" id="CACTIH010005515">
    <property type="protein sequence ID" value="CAA2996036.1"/>
    <property type="molecule type" value="Genomic_DNA"/>
</dbReference>
<proteinExistence type="predicted"/>
<dbReference type="AlphaFoldDB" id="A0A8S0SXZ5"/>
<evidence type="ECO:0000313" key="1">
    <source>
        <dbReference type="EMBL" id="CAA2996036.1"/>
    </source>
</evidence>
<keyword evidence="2" id="KW-1185">Reference proteome</keyword>
<organism evidence="1 2">
    <name type="scientific">Olea europaea subsp. europaea</name>
    <dbReference type="NCBI Taxonomy" id="158383"/>
    <lineage>
        <taxon>Eukaryota</taxon>
        <taxon>Viridiplantae</taxon>
        <taxon>Streptophyta</taxon>
        <taxon>Embryophyta</taxon>
        <taxon>Tracheophyta</taxon>
        <taxon>Spermatophyta</taxon>
        <taxon>Magnoliopsida</taxon>
        <taxon>eudicotyledons</taxon>
        <taxon>Gunneridae</taxon>
        <taxon>Pentapetalae</taxon>
        <taxon>asterids</taxon>
        <taxon>lamiids</taxon>
        <taxon>Lamiales</taxon>
        <taxon>Oleaceae</taxon>
        <taxon>Oleeae</taxon>
        <taxon>Olea</taxon>
    </lineage>
</organism>
<protein>
    <submittedName>
        <fullName evidence="1">Uncharacterized protein</fullName>
    </submittedName>
</protein>
<reference evidence="1 2" key="1">
    <citation type="submission" date="2019-12" db="EMBL/GenBank/DDBJ databases">
        <authorList>
            <person name="Alioto T."/>
            <person name="Alioto T."/>
            <person name="Gomez Garrido J."/>
        </authorList>
    </citation>
    <scope>NUCLEOTIDE SEQUENCE [LARGE SCALE GENOMIC DNA]</scope>
</reference>